<keyword evidence="1" id="KW-0472">Membrane</keyword>
<accession>A0A2V3ZPK2</accession>
<dbReference type="Pfam" id="PF08487">
    <property type="entry name" value="VIT"/>
    <property type="match status" value="1"/>
</dbReference>
<dbReference type="PROSITE" id="PS51468">
    <property type="entry name" value="VIT"/>
    <property type="match status" value="1"/>
</dbReference>
<dbReference type="InterPro" id="IPR013694">
    <property type="entry name" value="VIT"/>
</dbReference>
<keyword evidence="5" id="KW-1185">Reference proteome</keyword>
<dbReference type="InterPro" id="IPR022440">
    <property type="entry name" value="CHP03788"/>
</dbReference>
<dbReference type="InterPro" id="IPR036465">
    <property type="entry name" value="vWFA_dom_sf"/>
</dbReference>
<evidence type="ECO:0000313" key="5">
    <source>
        <dbReference type="Proteomes" id="UP000253987"/>
    </source>
</evidence>
<protein>
    <submittedName>
        <fullName evidence="4">Marine proteobacterial sortase target protein</fullName>
    </submittedName>
</protein>
<keyword evidence="1" id="KW-0812">Transmembrane</keyword>
<comment type="caution">
    <text evidence="4">The sequence shown here is derived from an EMBL/GenBank/DDBJ whole genome shotgun (WGS) entry which is preliminary data.</text>
</comment>
<dbReference type="SMART" id="SM00609">
    <property type="entry name" value="VIT"/>
    <property type="match status" value="1"/>
</dbReference>
<dbReference type="SMART" id="SM00327">
    <property type="entry name" value="VWA"/>
    <property type="match status" value="1"/>
</dbReference>
<reference evidence="5" key="1">
    <citation type="submission" date="2018-05" db="EMBL/GenBank/DDBJ databases">
        <authorList>
            <person name="Lu D."/>
        </authorList>
    </citation>
    <scope>NUCLEOTIDE SEQUENCE [LARGE SCALE GENOMIC DNA]</scope>
    <source>
        <strain evidence="5">F01</strain>
    </source>
</reference>
<dbReference type="OrthoDB" id="9784383at2"/>
<dbReference type="Pfam" id="PF13768">
    <property type="entry name" value="VWA_3"/>
    <property type="match status" value="1"/>
</dbReference>
<dbReference type="SUPFAM" id="SSF53300">
    <property type="entry name" value="vWA-like"/>
    <property type="match status" value="1"/>
</dbReference>
<evidence type="ECO:0000256" key="1">
    <source>
        <dbReference type="SAM" id="Phobius"/>
    </source>
</evidence>
<name>A0A2V3ZPK2_9GAMM</name>
<evidence type="ECO:0000259" key="2">
    <source>
        <dbReference type="PROSITE" id="PS50234"/>
    </source>
</evidence>
<feature type="domain" description="VIT" evidence="3">
    <location>
        <begin position="71"/>
        <end position="199"/>
    </location>
</feature>
<dbReference type="AlphaFoldDB" id="A0A2V3ZPK2"/>
<organism evidence="4 5">
    <name type="scientific">Marinobacter vulgaris</name>
    <dbReference type="NCBI Taxonomy" id="1928331"/>
    <lineage>
        <taxon>Bacteria</taxon>
        <taxon>Pseudomonadati</taxon>
        <taxon>Pseudomonadota</taxon>
        <taxon>Gammaproteobacteria</taxon>
        <taxon>Pseudomonadales</taxon>
        <taxon>Marinobacteraceae</taxon>
        <taxon>Marinobacter</taxon>
    </lineage>
</organism>
<feature type="transmembrane region" description="Helical" evidence="1">
    <location>
        <begin position="693"/>
        <end position="714"/>
    </location>
</feature>
<dbReference type="EMBL" id="QFWX01000001">
    <property type="protein sequence ID" value="PXX93292.1"/>
    <property type="molecule type" value="Genomic_DNA"/>
</dbReference>
<evidence type="ECO:0000259" key="3">
    <source>
        <dbReference type="PROSITE" id="PS51468"/>
    </source>
</evidence>
<keyword evidence="1" id="KW-1133">Transmembrane helix</keyword>
<dbReference type="PROSITE" id="PS50234">
    <property type="entry name" value="VWFA"/>
    <property type="match status" value="1"/>
</dbReference>
<sequence>MLLTNPGSSSPTILNARRRNTGWAEWQASPRLRRWLEGISLWLAVMLFLFVHPLYAEASEGGHGGHQGAGEFHFVDVSGQRQGTATLLNTDYRVTVSGLIADTRLRQSFRNTSQQWREGVFVFPLPENASVYGMTMTAGERVIVGKIHEKQDAERQYARAKAEGRKVARVDQQRPNLFTTRMANIPPGETVTVELHYQQAVRYQSGEFELRLPTTLTPRYMPGEAVDNRPARWTAGWATATTEVPDAGQLSPFTVLPGDVGPDSHRATITLDINAGLPVSRVSSPSHRLNSTWNGNTVAVSPESAAVLMDRDLVVRWAPARGMEPAAALFREHWQGEDYLLALVVPGLDRDQRLPRELVFVIDTSGSMAGESIRQARQALLRGLDTLGPDDRFNVIQFNRQTHALFLDAVPASGNNIARARRYVKGLNADGGTEMAPALDAALDASRGDGENPAARVRQVVFITDGAVGNEAALFGRIGNSLGSSRLFTVGIGSAPNMHFMREAARYGRGTYTAISDLSDIARPLDELFAKMQSPVLTKVAVNWPGQTSATEAFPRRIGDLFRGEPMVQVVRGVPGEGELSVSGRLADGSFWQQSLRLDQAANGTGLHRHWAKQKINSLMDRDLTGQVDDDAREEVTRLGLKHQLMTRYTSFLAQDKTPARPAVEDVTTDSLPSLLPAGSQGTMLRYPQTATLSPLLVAIGLVGLMFSAAITLLQRRVFA</sequence>
<gene>
    <name evidence="4" type="ORF">DIT71_00345</name>
</gene>
<feature type="domain" description="VWFA" evidence="2">
    <location>
        <begin position="357"/>
        <end position="532"/>
    </location>
</feature>
<evidence type="ECO:0000313" key="4">
    <source>
        <dbReference type="EMBL" id="PXX93292.1"/>
    </source>
</evidence>
<dbReference type="PANTHER" id="PTHR45737">
    <property type="entry name" value="VON WILLEBRAND FACTOR A DOMAIN-CONTAINING PROTEIN 5A"/>
    <property type="match status" value="1"/>
</dbReference>
<dbReference type="Proteomes" id="UP000253987">
    <property type="component" value="Unassembled WGS sequence"/>
</dbReference>
<dbReference type="NCBIfam" id="TIGR03788">
    <property type="entry name" value="marine_srt_targ"/>
    <property type="match status" value="1"/>
</dbReference>
<reference evidence="4 5" key="2">
    <citation type="submission" date="2018-06" db="EMBL/GenBank/DDBJ databases">
        <title>Marinobactersediminissp. nov, a moderately halophilic bacterium isolated from marine solar saltern.</title>
        <authorList>
            <person name="Zhang Y."/>
        </authorList>
    </citation>
    <scope>NUCLEOTIDE SEQUENCE [LARGE SCALE GENOMIC DNA]</scope>
    <source>
        <strain evidence="4 5">F01</strain>
    </source>
</reference>
<dbReference type="InterPro" id="IPR002035">
    <property type="entry name" value="VWF_A"/>
</dbReference>
<dbReference type="PANTHER" id="PTHR45737:SF6">
    <property type="entry name" value="VON WILLEBRAND FACTOR A DOMAIN-CONTAINING PROTEIN 5A"/>
    <property type="match status" value="1"/>
</dbReference>
<dbReference type="Gene3D" id="3.40.50.410">
    <property type="entry name" value="von Willebrand factor, type A domain"/>
    <property type="match status" value="1"/>
</dbReference>
<dbReference type="RefSeq" id="WP_114611220.1">
    <property type="nucleotide sequence ID" value="NZ_QFWX01000001.1"/>
</dbReference>
<proteinExistence type="predicted"/>